<accession>A0ABW3FB30</accession>
<organism evidence="3 4">
    <name type="scientific">Pseudahrensia aquimaris</name>
    <dbReference type="NCBI Taxonomy" id="744461"/>
    <lineage>
        <taxon>Bacteria</taxon>
        <taxon>Pseudomonadati</taxon>
        <taxon>Pseudomonadota</taxon>
        <taxon>Alphaproteobacteria</taxon>
        <taxon>Hyphomicrobiales</taxon>
        <taxon>Ahrensiaceae</taxon>
        <taxon>Pseudahrensia</taxon>
    </lineage>
</organism>
<feature type="domain" description="RapA2 cadherin-like" evidence="2">
    <location>
        <begin position="714"/>
        <end position="779"/>
    </location>
</feature>
<proteinExistence type="predicted"/>
<feature type="region of interest" description="Disordered" evidence="1">
    <location>
        <begin position="498"/>
        <end position="518"/>
    </location>
</feature>
<evidence type="ECO:0000256" key="1">
    <source>
        <dbReference type="SAM" id="MobiDB-lite"/>
    </source>
</evidence>
<dbReference type="Pfam" id="PF17963">
    <property type="entry name" value="Big_9"/>
    <property type="match status" value="2"/>
</dbReference>
<feature type="domain" description="RapA2 cadherin-like" evidence="2">
    <location>
        <begin position="950"/>
        <end position="1016"/>
    </location>
</feature>
<dbReference type="EMBL" id="JBHTJV010000001">
    <property type="protein sequence ID" value="MFD0914782.1"/>
    <property type="molecule type" value="Genomic_DNA"/>
</dbReference>
<dbReference type="Pfam" id="PF17803">
    <property type="entry name" value="Cadherin_4"/>
    <property type="match status" value="3"/>
</dbReference>
<dbReference type="InterPro" id="IPR040853">
    <property type="entry name" value="RapA2_cadherin-like"/>
</dbReference>
<dbReference type="RefSeq" id="WP_377210645.1">
    <property type="nucleotide sequence ID" value="NZ_JBHTJV010000001.1"/>
</dbReference>
<sequence>LSDLGSNGTVTILMVAVNDAPVANDDAVTTPEEVAVALNPTLPGDVDDLTTVLTVTVDQLPNATTEGTISYTPDGGGAAVTLALGDTISVAELATTLFTPATDFNGTATSFAYTVSDDGGASDTGSVAITVTPINDAPDAASDAVTANEDVPTLLTVTPPVDVDDVAAALTATINQVPLPGEGTIIYTPDGGGSATLAAGDTLSMSELATLSFTSAPDYTGPVTPLSYTVTDDDGLSDAGSNGTVNIAIVPVNDAPVGNTDAVSVTEDTPTPLNPTAPTDIDDAPADLTVTITAIPNPTSQGVVSYTPDGGGTATLLAGDALSLTEFATLSFAPVADYDGLVDAITYTVADDDGLTDTGSIAITLVAVNDAPDAVVDTVDVTEDTATPLAITLPSDVDDVPADLSVIITQTPLAGEGTITYTPDGGGADLTLAAGDTLTLSELATATFTPVPDYTGPVTSLTYTAQDDEFAADAGSFGTVDITIVPVNDAPVGNTDAVSVTEDTPTPLNPTAPTDIDDAPADLTVTITAIPNPTSQGVVSYTPDGGGTATLLAGDALSLTEFATLSFAPVADYDGLVDAITYTVADDDGLTDTGSIAITLVAVNDAPDAFDNTVSANEDVATALNITLPSDVDDVPADLSVTITQVPTAGQGTIRYTPDGGGTALVLAAGDALTLSELATATFRGAADYTGPVTPLTYAVADDAGASDAGSVGTVDITIVPVNDAPVANTDFVSVIEDTPTALNPTAPTDVDDVDASLVITVTQIPNPTSQGVVSYTDGGGATQTLTAGTVLTPAEFDTLSFTPATDYAGSVDLLRYSVADDDGATTTAGTIAIVLTPINDAPEAFADVVGVAEEGTVALNVTAPVDVDDVAANLTARIDQVPGASQGVLSYTPDGGGAAQVVAVGDDLSMSELASVTFTGASDFNGPVTQVIYTVRDDAGASDAGSVGTVDITVTPVNDAPEGNVDAVSVTEDTVTPLTPTLPSDVDDVAADLTVTINTVPNAATQGTVRYTDAGGATQTLSAGDALTVTEFATLSFAPVADYDGAVDAV</sequence>
<evidence type="ECO:0000259" key="2">
    <source>
        <dbReference type="Pfam" id="PF17803"/>
    </source>
</evidence>
<feature type="non-terminal residue" evidence="3">
    <location>
        <position position="1051"/>
    </location>
</feature>
<evidence type="ECO:0000313" key="3">
    <source>
        <dbReference type="EMBL" id="MFD0914782.1"/>
    </source>
</evidence>
<reference evidence="4" key="1">
    <citation type="journal article" date="2019" name="Int. J. Syst. Evol. Microbiol.">
        <title>The Global Catalogue of Microorganisms (GCM) 10K type strain sequencing project: providing services to taxonomists for standard genome sequencing and annotation.</title>
        <authorList>
            <consortium name="The Broad Institute Genomics Platform"/>
            <consortium name="The Broad Institute Genome Sequencing Center for Infectious Disease"/>
            <person name="Wu L."/>
            <person name="Ma J."/>
        </authorList>
    </citation>
    <scope>NUCLEOTIDE SEQUENCE [LARGE SCALE GENOMIC DNA]</scope>
    <source>
        <strain evidence="4">CCUG 60023</strain>
    </source>
</reference>
<name>A0ABW3FB30_9HYPH</name>
<feature type="domain" description="RapA2 cadherin-like" evidence="2">
    <location>
        <begin position="479"/>
        <end position="545"/>
    </location>
</feature>
<gene>
    <name evidence="3" type="ORF">ACFQ14_00005</name>
</gene>
<feature type="region of interest" description="Disordered" evidence="1">
    <location>
        <begin position="263"/>
        <end position="283"/>
    </location>
</feature>
<dbReference type="NCBIfam" id="NF012211">
    <property type="entry name" value="tand_rpt_95"/>
    <property type="match status" value="4"/>
</dbReference>
<evidence type="ECO:0000313" key="4">
    <source>
        <dbReference type="Proteomes" id="UP001597101"/>
    </source>
</evidence>
<feature type="non-terminal residue" evidence="3">
    <location>
        <position position="1"/>
    </location>
</feature>
<dbReference type="Proteomes" id="UP001597101">
    <property type="component" value="Unassembled WGS sequence"/>
</dbReference>
<comment type="caution">
    <text evidence="3">The sequence shown here is derived from an EMBL/GenBank/DDBJ whole genome shotgun (WGS) entry which is preliminary data.</text>
</comment>
<keyword evidence="4" id="KW-1185">Reference proteome</keyword>
<protein>
    <submittedName>
        <fullName evidence="3">Tandem-95 repeat protein</fullName>
    </submittedName>
</protein>